<feature type="transmembrane region" description="Helical" evidence="7">
    <location>
        <begin position="775"/>
        <end position="795"/>
    </location>
</feature>
<feature type="domain" description="Citrate transporter-like" evidence="8">
    <location>
        <begin position="497"/>
        <end position="845"/>
    </location>
</feature>
<comment type="subcellular location">
    <subcellularLocation>
        <location evidence="1">Membrane</location>
        <topology evidence="1">Multi-pass membrane protein</topology>
    </subcellularLocation>
</comment>
<evidence type="ECO:0000313" key="10">
    <source>
        <dbReference type="Proteomes" id="UP000299102"/>
    </source>
</evidence>
<evidence type="ECO:0000256" key="1">
    <source>
        <dbReference type="ARBA" id="ARBA00004141"/>
    </source>
</evidence>
<feature type="transmembrane region" description="Helical" evidence="7">
    <location>
        <begin position="801"/>
        <end position="819"/>
    </location>
</feature>
<dbReference type="PANTHER" id="PTHR43568:SF1">
    <property type="entry name" value="P PROTEIN"/>
    <property type="match status" value="1"/>
</dbReference>
<dbReference type="EMBL" id="BGZK01000426">
    <property type="protein sequence ID" value="GBP42925.1"/>
    <property type="molecule type" value="Genomic_DNA"/>
</dbReference>
<reference evidence="9 10" key="1">
    <citation type="journal article" date="2019" name="Commun. Biol.">
        <title>The bagworm genome reveals a unique fibroin gene that provides high tensile strength.</title>
        <authorList>
            <person name="Kono N."/>
            <person name="Nakamura H."/>
            <person name="Ohtoshi R."/>
            <person name="Tomita M."/>
            <person name="Numata K."/>
            <person name="Arakawa K."/>
        </authorList>
    </citation>
    <scope>NUCLEOTIDE SEQUENCE [LARGE SCALE GENOMIC DNA]</scope>
</reference>
<dbReference type="AlphaFoldDB" id="A0A4C1VYM8"/>
<feature type="region of interest" description="Disordered" evidence="6">
    <location>
        <begin position="1"/>
        <end position="25"/>
    </location>
</feature>
<evidence type="ECO:0000313" key="9">
    <source>
        <dbReference type="EMBL" id="GBP42925.1"/>
    </source>
</evidence>
<evidence type="ECO:0000256" key="3">
    <source>
        <dbReference type="ARBA" id="ARBA00022692"/>
    </source>
</evidence>
<protein>
    <submittedName>
        <fullName evidence="9">P protein</fullName>
    </submittedName>
</protein>
<sequence length="963" mass="107073">MNSQKLSRAPDGRKTAKPNQHQPKQPLLLATTWMVIIFKLHHRKLESETPSEGDKTIFTRKTTELETIGEVDSSDLRPHDEPPAPGERLINGPINEETEQASAKRKRISRLLSSVKLAFLVACWLLLTVALLLNRETGDLVLHTAVQAGSAKGYGELADTKATENVPQVCQADLSCLIGTSLPPAIYTRAIQRSGQGIDKVDWTVPTKRRLRRKRFRAWCVEGLVAEEANRRPIRRVACLGQHARQSVRGVIITSAKKVSSTYWDVPLQPDSVIDFSRSEVVTKILKLPNDEKFMGTRKGGLNRTISNYTEVEDAGNVTEHNSRSDIDKGASVDEREGLQAVRDVSNATFHRDVRNVAEHIATTYVPDKVVAMSTNGDTIRDSQVEEIASRNQSKRQASDKSDGADSDINSTDTELREDFLEDDASKGNLDLRVTIKDTSNENVTNNSLIRNIEKETLKLHMDTTSNATVPVTLTYKVNPLEEDGVIYATILLCFLYVLIIFEVVNRTVAALLSSSLGIAVLALGGSRPSLGELVSWLDVETLLLLFSMMLLVAILAETGLFDYLAVVAFELTGGRTWPLINCLCLFTAVFSTFLDNVTTVLLMTPVTIRLCEVMQLNPVPVLMAMVVFSNVGGAATPVGDPPNVIIASHPVVVAEGINFVTFTVHMGLGVLLVAVQTYLQLRFMFRDIRKLRHNVPHDIQELRQEMAVWRRAAASLSSYSRDEDIVRKALEKKVEKLQKALVRREAGGGSKTDPKFCSTLAQMKQKYRIRDKQLLIKSTICVTFVVVVFFLHCIPELQRLSLGWTALLGALLLLLLADHDDLEPILARVEWSTLLFFAALFVLMEPKAASIRVAQNWFNRFHSGNFDVKDEPRSGRPVTDKVDAISEKNKVGILGLMTIAEDLAIDHKTVLTHLKKAGRTKKLDARVSHELTERRLMNCVLICDSLLKCNETEPSLKIFIPA</sequence>
<dbReference type="GO" id="GO:0016020">
    <property type="term" value="C:membrane"/>
    <property type="evidence" value="ECO:0007669"/>
    <property type="project" value="UniProtKB-SubCell"/>
</dbReference>
<evidence type="ECO:0000259" key="8">
    <source>
        <dbReference type="Pfam" id="PF03600"/>
    </source>
</evidence>
<name>A0A4C1VYM8_EUMVA</name>
<dbReference type="Proteomes" id="UP000299102">
    <property type="component" value="Unassembled WGS sequence"/>
</dbReference>
<proteinExistence type="predicted"/>
<gene>
    <name evidence="9" type="primary">Oca2</name>
    <name evidence="9" type="ORF">EVAR_87305_1</name>
</gene>
<feature type="region of interest" description="Disordered" evidence="6">
    <location>
        <begin position="47"/>
        <end position="91"/>
    </location>
</feature>
<keyword evidence="10" id="KW-1185">Reference proteome</keyword>
<feature type="transmembrane region" description="Helical" evidence="7">
    <location>
        <begin position="546"/>
        <end position="570"/>
    </location>
</feature>
<accession>A0A4C1VYM8</accession>
<dbReference type="Pfam" id="PF03600">
    <property type="entry name" value="CitMHS"/>
    <property type="match status" value="1"/>
</dbReference>
<evidence type="ECO:0000256" key="2">
    <source>
        <dbReference type="ARBA" id="ARBA00022448"/>
    </source>
</evidence>
<feature type="transmembrane region" description="Helical" evidence="7">
    <location>
        <begin position="509"/>
        <end position="526"/>
    </location>
</feature>
<evidence type="ECO:0000256" key="4">
    <source>
        <dbReference type="ARBA" id="ARBA00022989"/>
    </source>
</evidence>
<feature type="transmembrane region" description="Helical" evidence="7">
    <location>
        <begin position="114"/>
        <end position="133"/>
    </location>
</feature>
<dbReference type="STRING" id="151549.A0A4C1VYM8"/>
<keyword evidence="5 7" id="KW-0472">Membrane</keyword>
<keyword evidence="3 7" id="KW-0812">Transmembrane</keyword>
<dbReference type="InterPro" id="IPR004680">
    <property type="entry name" value="Cit_transptr-like_dom"/>
</dbReference>
<feature type="transmembrane region" description="Helical" evidence="7">
    <location>
        <begin position="485"/>
        <end position="502"/>
    </location>
</feature>
<evidence type="ECO:0000256" key="7">
    <source>
        <dbReference type="SAM" id="Phobius"/>
    </source>
</evidence>
<feature type="region of interest" description="Disordered" evidence="6">
    <location>
        <begin position="377"/>
        <end position="411"/>
    </location>
</feature>
<feature type="transmembrane region" description="Helical" evidence="7">
    <location>
        <begin position="660"/>
        <end position="682"/>
    </location>
</feature>
<organism evidence="9 10">
    <name type="scientific">Eumeta variegata</name>
    <name type="common">Bagworm moth</name>
    <name type="synonym">Eumeta japonica</name>
    <dbReference type="NCBI Taxonomy" id="151549"/>
    <lineage>
        <taxon>Eukaryota</taxon>
        <taxon>Metazoa</taxon>
        <taxon>Ecdysozoa</taxon>
        <taxon>Arthropoda</taxon>
        <taxon>Hexapoda</taxon>
        <taxon>Insecta</taxon>
        <taxon>Pterygota</taxon>
        <taxon>Neoptera</taxon>
        <taxon>Endopterygota</taxon>
        <taxon>Lepidoptera</taxon>
        <taxon>Glossata</taxon>
        <taxon>Ditrysia</taxon>
        <taxon>Tineoidea</taxon>
        <taxon>Psychidae</taxon>
        <taxon>Oiketicinae</taxon>
        <taxon>Eumeta</taxon>
    </lineage>
</organism>
<evidence type="ECO:0000256" key="6">
    <source>
        <dbReference type="SAM" id="MobiDB-lite"/>
    </source>
</evidence>
<feature type="compositionally biased region" description="Basic and acidic residues" evidence="6">
    <location>
        <begin position="52"/>
        <end position="64"/>
    </location>
</feature>
<dbReference type="OrthoDB" id="442352at2759"/>
<evidence type="ECO:0000256" key="5">
    <source>
        <dbReference type="ARBA" id="ARBA00023136"/>
    </source>
</evidence>
<keyword evidence="2" id="KW-0813">Transport</keyword>
<dbReference type="InterPro" id="IPR051475">
    <property type="entry name" value="Diverse_Ion_Transporter"/>
</dbReference>
<keyword evidence="4 7" id="KW-1133">Transmembrane helix</keyword>
<feature type="transmembrane region" description="Helical" evidence="7">
    <location>
        <begin position="826"/>
        <end position="845"/>
    </location>
</feature>
<dbReference type="PANTHER" id="PTHR43568">
    <property type="entry name" value="P PROTEIN"/>
    <property type="match status" value="1"/>
</dbReference>
<feature type="transmembrane region" description="Helical" evidence="7">
    <location>
        <begin position="577"/>
        <end position="595"/>
    </location>
</feature>
<comment type="caution">
    <text evidence="9">The sequence shown here is derived from an EMBL/GenBank/DDBJ whole genome shotgun (WGS) entry which is preliminary data.</text>
</comment>
<dbReference type="GO" id="GO:0055085">
    <property type="term" value="P:transmembrane transport"/>
    <property type="evidence" value="ECO:0007669"/>
    <property type="project" value="InterPro"/>
</dbReference>